<comment type="caution">
    <text evidence="3">The sequence shown here is derived from an EMBL/GenBank/DDBJ whole genome shotgun (WGS) entry which is preliminary data.</text>
</comment>
<dbReference type="SMART" id="SM00458">
    <property type="entry name" value="RICIN"/>
    <property type="match status" value="1"/>
</dbReference>
<protein>
    <recommendedName>
        <fullName evidence="2">Ricin B lectin domain-containing protein</fullName>
    </recommendedName>
</protein>
<feature type="region of interest" description="Disordered" evidence="1">
    <location>
        <begin position="277"/>
        <end position="305"/>
    </location>
</feature>
<feature type="region of interest" description="Disordered" evidence="1">
    <location>
        <begin position="336"/>
        <end position="372"/>
    </location>
</feature>
<evidence type="ECO:0000313" key="4">
    <source>
        <dbReference type="Proteomes" id="UP001519309"/>
    </source>
</evidence>
<dbReference type="Proteomes" id="UP001519309">
    <property type="component" value="Unassembled WGS sequence"/>
</dbReference>
<gene>
    <name evidence="3" type="ORF">J2Z21_007997</name>
</gene>
<accession>A0ABS4M5N5</accession>
<keyword evidence="4" id="KW-1185">Reference proteome</keyword>
<dbReference type="RefSeq" id="WP_167549309.1">
    <property type="nucleotide sequence ID" value="NZ_CP016279.1"/>
</dbReference>
<evidence type="ECO:0000256" key="1">
    <source>
        <dbReference type="SAM" id="MobiDB-lite"/>
    </source>
</evidence>
<name>A0ABS4M5N5_9ACTN</name>
<dbReference type="SUPFAM" id="SSF50370">
    <property type="entry name" value="Ricin B-like lectins"/>
    <property type="match status" value="1"/>
</dbReference>
<dbReference type="Gene3D" id="2.80.10.50">
    <property type="match status" value="1"/>
</dbReference>
<feature type="region of interest" description="Disordered" evidence="1">
    <location>
        <begin position="1"/>
        <end position="23"/>
    </location>
</feature>
<dbReference type="EMBL" id="JAGGLP010000025">
    <property type="protein sequence ID" value="MBP2054985.1"/>
    <property type="molecule type" value="Genomic_DNA"/>
</dbReference>
<feature type="domain" description="Ricin B lectin" evidence="2">
    <location>
        <begin position="378"/>
        <end position="503"/>
    </location>
</feature>
<organism evidence="3 4">
    <name type="scientific">Streptomyces griseochromogenes</name>
    <dbReference type="NCBI Taxonomy" id="68214"/>
    <lineage>
        <taxon>Bacteria</taxon>
        <taxon>Bacillati</taxon>
        <taxon>Actinomycetota</taxon>
        <taxon>Actinomycetes</taxon>
        <taxon>Kitasatosporales</taxon>
        <taxon>Streptomycetaceae</taxon>
        <taxon>Streptomyces</taxon>
    </lineage>
</organism>
<feature type="compositionally biased region" description="Low complexity" evidence="1">
    <location>
        <begin position="549"/>
        <end position="562"/>
    </location>
</feature>
<reference evidence="3 4" key="1">
    <citation type="submission" date="2021-03" db="EMBL/GenBank/DDBJ databases">
        <title>Genomic Encyclopedia of Type Strains, Phase IV (KMG-IV): sequencing the most valuable type-strain genomes for metagenomic binning, comparative biology and taxonomic classification.</title>
        <authorList>
            <person name="Goeker M."/>
        </authorList>
    </citation>
    <scope>NUCLEOTIDE SEQUENCE [LARGE SCALE GENOMIC DNA]</scope>
    <source>
        <strain evidence="3 4">DSM 40499</strain>
    </source>
</reference>
<sequence>MHSPHPPRPPFPPRPGPLPGESDRDLVAQLAGPDAGRHHAVALLLARHWRATRDYAVVCLAAAEPSAQLVATAAFQRALARMSGGAAGGALRPQLLAAVRDTVRAWAGDEAACVVMPELRKPTGGRGLRATMPGTPERRQLAERAFQALPGASQCLLWHTEVEAEPINIPAGLLGIDVATATAALERAREQFRAGCVRAHRELAPSRECRFHNRLLDIPIRRGGALLPDVQQHLTACRHCRHAAEQLGHVEGGLDVLLAETVLGWGARRYLGSRPGRGAVDEWPSESRAVHPAAGGRRRTAPEGRRRTALAVGVGLVSLALLATVLVVRSWSDDNGVPGPGATWGAPVGRSARPGATGGRPPAASPSTASVGEPVEVAHGRLRSAASGRCLDVRGGRAEPGAAVLLAGCSSAGSQQWSYQDDGLLRSAADPTLCLAADPGTRAVVVSGCVVHAGEVAYDLTVRGELLLRGPRGLALSPGLGDSSGHVVVAARDGGGRQRWVLEPETVAMPHASDAPDARDAPDAPGTSDAGRSGPARPSVGRPGGGATGEKPGPGTRVPGTGRRYKPRIAQVGAGDAPAPVVPAAPRDLVGALAPPVSGAVASASTAVGSLLG</sequence>
<dbReference type="InterPro" id="IPR035992">
    <property type="entry name" value="Ricin_B-like_lectins"/>
</dbReference>
<dbReference type="Pfam" id="PF00652">
    <property type="entry name" value="Ricin_B_lectin"/>
    <property type="match status" value="1"/>
</dbReference>
<feature type="compositionally biased region" description="Pro residues" evidence="1">
    <location>
        <begin position="1"/>
        <end position="18"/>
    </location>
</feature>
<dbReference type="PROSITE" id="PS50231">
    <property type="entry name" value="RICIN_B_LECTIN"/>
    <property type="match status" value="1"/>
</dbReference>
<dbReference type="InterPro" id="IPR000772">
    <property type="entry name" value="Ricin_B_lectin"/>
</dbReference>
<proteinExistence type="predicted"/>
<feature type="region of interest" description="Disordered" evidence="1">
    <location>
        <begin position="511"/>
        <end position="581"/>
    </location>
</feature>
<evidence type="ECO:0000259" key="2">
    <source>
        <dbReference type="SMART" id="SM00458"/>
    </source>
</evidence>
<evidence type="ECO:0000313" key="3">
    <source>
        <dbReference type="EMBL" id="MBP2054985.1"/>
    </source>
</evidence>